<gene>
    <name evidence="3" type="ORF">SAMN05421779_107113</name>
</gene>
<dbReference type="InterPro" id="IPR043129">
    <property type="entry name" value="ATPase_NBD"/>
</dbReference>
<dbReference type="Pfam" id="PF00012">
    <property type="entry name" value="HSP70"/>
    <property type="match status" value="2"/>
</dbReference>
<organism evidence="3 4">
    <name type="scientific">Insolitispirillum peregrinum</name>
    <dbReference type="NCBI Taxonomy" id="80876"/>
    <lineage>
        <taxon>Bacteria</taxon>
        <taxon>Pseudomonadati</taxon>
        <taxon>Pseudomonadota</taxon>
        <taxon>Alphaproteobacteria</taxon>
        <taxon>Rhodospirillales</taxon>
        <taxon>Novispirillaceae</taxon>
        <taxon>Insolitispirillum</taxon>
    </lineage>
</organism>
<keyword evidence="1" id="KW-0547">Nucleotide-binding</keyword>
<keyword evidence="4" id="KW-1185">Reference proteome</keyword>
<evidence type="ECO:0000313" key="4">
    <source>
        <dbReference type="Proteomes" id="UP000185678"/>
    </source>
</evidence>
<evidence type="ECO:0000313" key="3">
    <source>
        <dbReference type="EMBL" id="SIT12067.1"/>
    </source>
</evidence>
<dbReference type="Gene3D" id="3.30.420.40">
    <property type="match status" value="3"/>
</dbReference>
<dbReference type="PANTHER" id="PTHR19375">
    <property type="entry name" value="HEAT SHOCK PROTEIN 70KDA"/>
    <property type="match status" value="1"/>
</dbReference>
<dbReference type="Gene3D" id="3.90.640.10">
    <property type="entry name" value="Actin, Chain A, domain 4"/>
    <property type="match status" value="2"/>
</dbReference>
<name>A0A1N7PNN1_9PROT</name>
<evidence type="ECO:0000256" key="1">
    <source>
        <dbReference type="ARBA" id="ARBA00022741"/>
    </source>
</evidence>
<dbReference type="RefSeq" id="WP_076401712.1">
    <property type="nucleotide sequence ID" value="NZ_FTOA01000007.1"/>
</dbReference>
<dbReference type="GO" id="GO:0140662">
    <property type="term" value="F:ATP-dependent protein folding chaperone"/>
    <property type="evidence" value="ECO:0007669"/>
    <property type="project" value="InterPro"/>
</dbReference>
<dbReference type="AlphaFoldDB" id="A0A1N7PNN1"/>
<dbReference type="InterPro" id="IPR013126">
    <property type="entry name" value="Hsp_70_fam"/>
</dbReference>
<dbReference type="EMBL" id="FTOA01000007">
    <property type="protein sequence ID" value="SIT12067.1"/>
    <property type="molecule type" value="Genomic_DNA"/>
</dbReference>
<accession>A0A1N7PNN1</accession>
<dbReference type="CDD" id="cd10231">
    <property type="entry name" value="ASKHA_NBD_HSP70_YegD-like"/>
    <property type="match status" value="1"/>
</dbReference>
<evidence type="ECO:0000256" key="2">
    <source>
        <dbReference type="ARBA" id="ARBA00022840"/>
    </source>
</evidence>
<protein>
    <submittedName>
        <fullName evidence="3">Hypothetical chaperone protein</fullName>
    </submittedName>
</protein>
<reference evidence="3 4" key="1">
    <citation type="submission" date="2017-01" db="EMBL/GenBank/DDBJ databases">
        <authorList>
            <person name="Mah S.A."/>
            <person name="Swanson W.J."/>
            <person name="Moy G.W."/>
            <person name="Vacquier V.D."/>
        </authorList>
    </citation>
    <scope>NUCLEOTIDE SEQUENCE [LARGE SCALE GENOMIC DNA]</scope>
    <source>
        <strain evidence="3 4">DSM 11589</strain>
    </source>
</reference>
<dbReference type="SUPFAM" id="SSF53067">
    <property type="entry name" value="Actin-like ATPase domain"/>
    <property type="match status" value="2"/>
</dbReference>
<proteinExistence type="predicted"/>
<dbReference type="STRING" id="80876.SAMN05421779_107113"/>
<dbReference type="OrthoDB" id="9807934at2"/>
<dbReference type="InterPro" id="IPR042054">
    <property type="entry name" value="YegD-like"/>
</dbReference>
<dbReference type="Proteomes" id="UP000185678">
    <property type="component" value="Unassembled WGS sequence"/>
</dbReference>
<sequence>MFVGIDFGTTNSAIALLAAGQDDAHIVPMPPMPGGDGEAASTLRSLLAFDGKHRDDRKQVVPLVGQEAIAAYLEDDTDCRLLQSFKSYLTSRLFTGASLFNVTYSLEDLIALMVTRLRTMAEAQGAGEVRRVVAGRPVRFVAEDGASEEDYAVSRLRDAFARAGVDELELEYEPIAAAYYYERGLSHDETVLVADFGGGTSDFCLMRLGPGRDRSRPRDAILGTGGVGNAGDALDRRIVDNGLAEAFGKGITYRSDGKELPVPSWLFGKFSRWHHISFLNTAPTRRMLRDIQRHTDDPEPIENLLALIEENLGYHLFRSVERVKVGLSRQDSAEFLFDHGPISLRQTIRRADFERWIAPELEEIEGCLDRLLADTGVRPEQVDRVFMTGGTSLVPAVRGIFARRFGEARLSSGGEFVSVATGLAYRAREVFGG</sequence>
<keyword evidence="2" id="KW-0067">ATP-binding</keyword>
<dbReference type="GO" id="GO:0005524">
    <property type="term" value="F:ATP binding"/>
    <property type="evidence" value="ECO:0007669"/>
    <property type="project" value="UniProtKB-KW"/>
</dbReference>